<sequence length="163" mass="17524">MTRNGFTARRHRGRPLYRLPPDVPAQEVHDRLGTAMSDLFAHTLDLVDLSSTTHWSSDPLPPMAAHFDLSVGQVVATVRSEAAREVVEQHGFARTSTGHVLSGEPGERESVTALTRAGTHLWSLGLRAEVTLGYPAPDAIPPAPGQAGVTVPPPAPAPRRHVR</sequence>
<protein>
    <submittedName>
        <fullName evidence="2">Uncharacterized protein</fullName>
    </submittedName>
</protein>
<dbReference type="Proteomes" id="UP000538929">
    <property type="component" value="Unassembled WGS sequence"/>
</dbReference>
<dbReference type="EMBL" id="VKHT01000191">
    <property type="protein sequence ID" value="MBB0244197.1"/>
    <property type="molecule type" value="Genomic_DNA"/>
</dbReference>
<reference evidence="3" key="1">
    <citation type="submission" date="2019-10" db="EMBL/GenBank/DDBJ databases">
        <title>Streptomyces sp. nov., a novel actinobacterium isolated from alkaline environment.</title>
        <authorList>
            <person name="Golinska P."/>
        </authorList>
    </citation>
    <scope>NUCLEOTIDE SEQUENCE [LARGE SCALE GENOMIC DNA]</scope>
    <source>
        <strain evidence="3">DSM 42118</strain>
    </source>
</reference>
<gene>
    <name evidence="2" type="ORF">FNQ90_08775</name>
</gene>
<proteinExistence type="predicted"/>
<organism evidence="2 3">
    <name type="scientific">Streptomyces alkaliphilus</name>
    <dbReference type="NCBI Taxonomy" id="1472722"/>
    <lineage>
        <taxon>Bacteria</taxon>
        <taxon>Bacillati</taxon>
        <taxon>Actinomycetota</taxon>
        <taxon>Actinomycetes</taxon>
        <taxon>Kitasatosporales</taxon>
        <taxon>Streptomycetaceae</taxon>
        <taxon>Streptomyces</taxon>
    </lineage>
</organism>
<feature type="region of interest" description="Disordered" evidence="1">
    <location>
        <begin position="139"/>
        <end position="163"/>
    </location>
</feature>
<comment type="caution">
    <text evidence="2">The sequence shown here is derived from an EMBL/GenBank/DDBJ whole genome shotgun (WGS) entry which is preliminary data.</text>
</comment>
<name>A0A7W3Y1D3_9ACTN</name>
<accession>A0A7W3Y1D3</accession>
<evidence type="ECO:0000313" key="2">
    <source>
        <dbReference type="EMBL" id="MBB0244197.1"/>
    </source>
</evidence>
<keyword evidence="3" id="KW-1185">Reference proteome</keyword>
<dbReference type="AlphaFoldDB" id="A0A7W3Y1D3"/>
<dbReference type="RefSeq" id="WP_182605854.1">
    <property type="nucleotide sequence ID" value="NZ_VKHT01000191.1"/>
</dbReference>
<evidence type="ECO:0000313" key="3">
    <source>
        <dbReference type="Proteomes" id="UP000538929"/>
    </source>
</evidence>
<evidence type="ECO:0000256" key="1">
    <source>
        <dbReference type="SAM" id="MobiDB-lite"/>
    </source>
</evidence>